<comment type="caution">
    <text evidence="1">The sequence shown here is derived from an EMBL/GenBank/DDBJ whole genome shotgun (WGS) entry which is preliminary data.</text>
</comment>
<dbReference type="Proteomes" id="UP000718564">
    <property type="component" value="Unassembled WGS sequence"/>
</dbReference>
<gene>
    <name evidence="1" type="ORF">DP116_09400</name>
</gene>
<name>A0ABX1P5L4_9CYAN</name>
<keyword evidence="2" id="KW-1185">Reference proteome</keyword>
<protein>
    <recommendedName>
        <fullName evidence="3">Transposase</fullName>
    </recommendedName>
</protein>
<reference evidence="1 2" key="1">
    <citation type="submission" date="2018-06" db="EMBL/GenBank/DDBJ databases">
        <title>Comparative genomics of Brasilonema spp. strains.</title>
        <authorList>
            <person name="Alvarenga D.O."/>
            <person name="Fiore M.F."/>
            <person name="Varani A.M."/>
        </authorList>
    </citation>
    <scope>NUCLEOTIDE SEQUENCE [LARGE SCALE GENOMIC DNA]</scope>
    <source>
        <strain evidence="1 2">SPC951</strain>
    </source>
</reference>
<evidence type="ECO:0000313" key="2">
    <source>
        <dbReference type="Proteomes" id="UP000718564"/>
    </source>
</evidence>
<evidence type="ECO:0008006" key="3">
    <source>
        <dbReference type="Google" id="ProtNLM"/>
    </source>
</evidence>
<dbReference type="EMBL" id="QMEB01000053">
    <property type="protein sequence ID" value="NMG19664.1"/>
    <property type="molecule type" value="Genomic_DNA"/>
</dbReference>
<accession>A0ABX1P5L4</accession>
<proteinExistence type="predicted"/>
<evidence type="ECO:0000313" key="1">
    <source>
        <dbReference type="EMBL" id="NMG19664.1"/>
    </source>
</evidence>
<organism evidence="1 2">
    <name type="scientific">Brasilonema bromeliae SPC951</name>
    <dbReference type="NCBI Taxonomy" id="385972"/>
    <lineage>
        <taxon>Bacteria</taxon>
        <taxon>Bacillati</taxon>
        <taxon>Cyanobacteriota</taxon>
        <taxon>Cyanophyceae</taxon>
        <taxon>Nostocales</taxon>
        <taxon>Scytonemataceae</taxon>
        <taxon>Brasilonema</taxon>
        <taxon>Bromeliae group (in: Brasilonema)</taxon>
    </lineage>
</organism>
<sequence length="244" mass="28694">MADWLSEVTRTTVSRQRGWEILRQMTKRAASTSPISHRKRLSRARSLEKKLATEVEELKSAYPEAEIQLWCEDEHRLGLKPILRRVYVPEGETPIANVNWRFQWLWLYGFVHPKSGETYWWILPYVNTELFNQVLADFAREFKLGAKKHVLLAVDALSPKNLAALIKRVPDYAHRSTNRRLPDFLRVRPRDQAGWHISKDLEVPAMFTFNTFTIPFSRITTLQLDYGLWLMNQSQIAHLKHLMI</sequence>